<feature type="region of interest" description="Disordered" evidence="1">
    <location>
        <begin position="180"/>
        <end position="206"/>
    </location>
</feature>
<evidence type="ECO:0000256" key="1">
    <source>
        <dbReference type="SAM" id="MobiDB-lite"/>
    </source>
</evidence>
<protein>
    <submittedName>
        <fullName evidence="2">Uncharacterized protein</fullName>
    </submittedName>
</protein>
<accession>A0A0J0XNG0</accession>
<dbReference type="AlphaFoldDB" id="A0A0J0XNG0"/>
<feature type="compositionally biased region" description="Pro residues" evidence="1">
    <location>
        <begin position="18"/>
        <end position="29"/>
    </location>
</feature>
<feature type="region of interest" description="Disordered" evidence="1">
    <location>
        <begin position="53"/>
        <end position="95"/>
    </location>
</feature>
<gene>
    <name evidence="2" type="ORF">CC85DRAFT_328035</name>
</gene>
<sequence>MAPRSPSSTPSKPSLAPARPPSLPAPPPSTSSSERYPGTMLLCSCCGQQTVDPAPSIPAPLSPSECVPSCFPRRQRPRRRPTSPPPPSSHSLVPPTRLGRWRLQFRARVRLQAARLAQVARWRRMAAENIVLNVVPPDTEPEDTPRIDDAPVIPAPRWRLAALPVRFRLPAMPSVTSLLRRRSDASNDPDPDPGALELPPHNDYAGSEITCQTRRTSLDYDAFGPTIADRMKRQPRRNSW</sequence>
<dbReference type="GeneID" id="28987248"/>
<dbReference type="Proteomes" id="UP000053611">
    <property type="component" value="Unassembled WGS sequence"/>
</dbReference>
<feature type="compositionally biased region" description="Low complexity" evidence="1">
    <location>
        <begin position="62"/>
        <end position="72"/>
    </location>
</feature>
<reference evidence="2 3" key="1">
    <citation type="submission" date="2015-03" db="EMBL/GenBank/DDBJ databases">
        <title>Genomics and transcriptomics of the oil-accumulating basidiomycete yeast T. oleaginosus allow insights into substrate utilization and the diverse evolutionary trajectories of mating systems in fungi.</title>
        <authorList>
            <consortium name="DOE Joint Genome Institute"/>
            <person name="Kourist R."/>
            <person name="Kracht O."/>
            <person name="Bracharz F."/>
            <person name="Lipzen A."/>
            <person name="Nolan M."/>
            <person name="Ohm R."/>
            <person name="Grigoriev I."/>
            <person name="Sun S."/>
            <person name="Heitman J."/>
            <person name="Bruck T."/>
            <person name="Nowrousian M."/>
        </authorList>
    </citation>
    <scope>NUCLEOTIDE SEQUENCE [LARGE SCALE GENOMIC DNA]</scope>
    <source>
        <strain evidence="2 3">IBC0246</strain>
    </source>
</reference>
<feature type="region of interest" description="Disordered" evidence="1">
    <location>
        <begin position="1"/>
        <end position="35"/>
    </location>
</feature>
<name>A0A0J0XNG0_9TREE</name>
<dbReference type="RefSeq" id="XP_018279104.1">
    <property type="nucleotide sequence ID" value="XM_018426645.1"/>
</dbReference>
<dbReference type="EMBL" id="KQ087203">
    <property type="protein sequence ID" value="KLT42613.1"/>
    <property type="molecule type" value="Genomic_DNA"/>
</dbReference>
<evidence type="ECO:0000313" key="3">
    <source>
        <dbReference type="Proteomes" id="UP000053611"/>
    </source>
</evidence>
<keyword evidence="3" id="KW-1185">Reference proteome</keyword>
<feature type="compositionally biased region" description="Low complexity" evidence="1">
    <location>
        <begin position="1"/>
        <end position="17"/>
    </location>
</feature>
<evidence type="ECO:0000313" key="2">
    <source>
        <dbReference type="EMBL" id="KLT42613.1"/>
    </source>
</evidence>
<proteinExistence type="predicted"/>
<organism evidence="2 3">
    <name type="scientific">Cutaneotrichosporon oleaginosum</name>
    <dbReference type="NCBI Taxonomy" id="879819"/>
    <lineage>
        <taxon>Eukaryota</taxon>
        <taxon>Fungi</taxon>
        <taxon>Dikarya</taxon>
        <taxon>Basidiomycota</taxon>
        <taxon>Agaricomycotina</taxon>
        <taxon>Tremellomycetes</taxon>
        <taxon>Trichosporonales</taxon>
        <taxon>Trichosporonaceae</taxon>
        <taxon>Cutaneotrichosporon</taxon>
    </lineage>
</organism>